<comment type="caution">
    <text evidence="2">The sequence shown here is derived from an EMBL/GenBank/DDBJ whole genome shotgun (WGS) entry which is preliminary data.</text>
</comment>
<feature type="region of interest" description="Disordered" evidence="1">
    <location>
        <begin position="141"/>
        <end position="203"/>
    </location>
</feature>
<proteinExistence type="predicted"/>
<sequence length="632" mass="66930">MPPKGHIANQTTSGPVSTGQGRSSSGLRAASGASAQRSQELDKLRWLQMTVGNQAIMQMMAQSMAKAPMKGKAGSHRAKTPTANANPVANPAAGQTANPTTAPATTSTANTAVNTPQPTGLGLMRLKVNEARDAGGFGQAEAYKEESSAPDNVGDTAEMANTGIGGQTDTYQGASDDLKDQIKDGSEQGSDVSSQKVEKAKIDRQNQKLGVASGLLEVGSGFVGLINMKKAIEESNSKAKTAGALYEGLESTQKSFSGVAKVVDNAAKLDGHDKGTGASEAVAGYSGSVGDALSSIKSAFFMVKSVYGLFKESFSDEGIAKDDAIKGGLEALHNGLEAAQSAVKTVKSILEILESGVGKLTEAIPGIGIAISGVKITIKVFDMMQWHASKQKMTTIKRDFKTKYANSDMVKKNSYTLFGRVIHESQGTDKAKIDDRRKALMDVMDASNSSSTEAEKQEAQSELDHIQNYELAKEMKSINQKRLTRAGIEAGLEMANLAGDIATLSGAGSAVGISLKAAASGTKAGMGLFRRIKQYGRDKAAKSGEDSVWSSLFDADKSSDKKHAKRAKDADLILDMVAKLPERDDTDEAINQYRRVLNFIEATGCSTKALFKLNGDIDKQRELLMESMKQRD</sequence>
<keyword evidence="3" id="KW-1185">Reference proteome</keyword>
<name>A0ABV8SJI7_9BACL</name>
<evidence type="ECO:0000313" key="3">
    <source>
        <dbReference type="Proteomes" id="UP001595755"/>
    </source>
</evidence>
<feature type="compositionally biased region" description="Polar residues" evidence="1">
    <location>
        <begin position="8"/>
        <end position="18"/>
    </location>
</feature>
<feature type="region of interest" description="Disordered" evidence="1">
    <location>
        <begin position="66"/>
        <end position="120"/>
    </location>
</feature>
<dbReference type="EMBL" id="JBHSED010000071">
    <property type="protein sequence ID" value="MFC4307172.1"/>
    <property type="molecule type" value="Genomic_DNA"/>
</dbReference>
<evidence type="ECO:0000256" key="1">
    <source>
        <dbReference type="SAM" id="MobiDB-lite"/>
    </source>
</evidence>
<feature type="compositionally biased region" description="Low complexity" evidence="1">
    <location>
        <begin position="19"/>
        <end position="38"/>
    </location>
</feature>
<dbReference type="Proteomes" id="UP001595755">
    <property type="component" value="Unassembled WGS sequence"/>
</dbReference>
<gene>
    <name evidence="2" type="ORF">ACFO1S_27480</name>
</gene>
<dbReference type="RefSeq" id="WP_378127936.1">
    <property type="nucleotide sequence ID" value="NZ_JBHSED010000071.1"/>
</dbReference>
<feature type="compositionally biased region" description="Low complexity" evidence="1">
    <location>
        <begin position="80"/>
        <end position="116"/>
    </location>
</feature>
<feature type="region of interest" description="Disordered" evidence="1">
    <location>
        <begin position="1"/>
        <end position="39"/>
    </location>
</feature>
<accession>A0ABV8SJI7</accession>
<reference evidence="3" key="1">
    <citation type="journal article" date="2019" name="Int. J. Syst. Evol. Microbiol.">
        <title>The Global Catalogue of Microorganisms (GCM) 10K type strain sequencing project: providing services to taxonomists for standard genome sequencing and annotation.</title>
        <authorList>
            <consortium name="The Broad Institute Genomics Platform"/>
            <consortium name="The Broad Institute Genome Sequencing Center for Infectious Disease"/>
            <person name="Wu L."/>
            <person name="Ma J."/>
        </authorList>
    </citation>
    <scope>NUCLEOTIDE SEQUENCE [LARGE SCALE GENOMIC DNA]</scope>
    <source>
        <strain evidence="3">CGMCC 4.1641</strain>
    </source>
</reference>
<protein>
    <submittedName>
        <fullName evidence="2">Uncharacterized protein</fullName>
    </submittedName>
</protein>
<evidence type="ECO:0000313" key="2">
    <source>
        <dbReference type="EMBL" id="MFC4307172.1"/>
    </source>
</evidence>
<feature type="compositionally biased region" description="Basic and acidic residues" evidence="1">
    <location>
        <begin position="176"/>
        <end position="186"/>
    </location>
</feature>
<organism evidence="2 3">
    <name type="scientific">Cohnella boryungensis</name>
    <dbReference type="NCBI Taxonomy" id="768479"/>
    <lineage>
        <taxon>Bacteria</taxon>
        <taxon>Bacillati</taxon>
        <taxon>Bacillota</taxon>
        <taxon>Bacilli</taxon>
        <taxon>Bacillales</taxon>
        <taxon>Paenibacillaceae</taxon>
        <taxon>Cohnella</taxon>
    </lineage>
</organism>